<dbReference type="Proteomes" id="UP000028006">
    <property type="component" value="Unassembled WGS sequence"/>
</dbReference>
<organism evidence="1 2">
    <name type="scientific">Endozoicomonas montiporae</name>
    <dbReference type="NCBI Taxonomy" id="1027273"/>
    <lineage>
        <taxon>Bacteria</taxon>
        <taxon>Pseudomonadati</taxon>
        <taxon>Pseudomonadota</taxon>
        <taxon>Gammaproteobacteria</taxon>
        <taxon>Oceanospirillales</taxon>
        <taxon>Endozoicomonadaceae</taxon>
        <taxon>Endozoicomonas</taxon>
    </lineage>
</organism>
<reference evidence="1 2" key="1">
    <citation type="submission" date="2014-06" db="EMBL/GenBank/DDBJ databases">
        <title>Whole Genome Sequences of Three Symbiotic Endozoicomonas Bacteria.</title>
        <authorList>
            <person name="Neave M.J."/>
            <person name="Apprill A."/>
            <person name="Voolstra C.R."/>
        </authorList>
    </citation>
    <scope>NUCLEOTIDE SEQUENCE [LARGE SCALE GENOMIC DNA]</scope>
    <source>
        <strain evidence="1 2">LMG 24815</strain>
    </source>
</reference>
<comment type="caution">
    <text evidence="1">The sequence shown here is derived from an EMBL/GenBank/DDBJ whole genome shotgun (WGS) entry which is preliminary data.</text>
</comment>
<evidence type="ECO:0000313" key="2">
    <source>
        <dbReference type="Proteomes" id="UP000028006"/>
    </source>
</evidence>
<accession>A0A081N2Z8</accession>
<evidence type="ECO:0000313" key="1">
    <source>
        <dbReference type="EMBL" id="KEQ12821.1"/>
    </source>
</evidence>
<protein>
    <submittedName>
        <fullName evidence="1">Uncharacterized protein</fullName>
    </submittedName>
</protein>
<keyword evidence="2" id="KW-1185">Reference proteome</keyword>
<proteinExistence type="predicted"/>
<dbReference type="EMBL" id="JOKG01000004">
    <property type="protein sequence ID" value="KEQ12821.1"/>
    <property type="molecule type" value="Genomic_DNA"/>
</dbReference>
<gene>
    <name evidence="1" type="ORF">GZ77_20430</name>
</gene>
<name>A0A081N2Z8_9GAMM</name>
<sequence length="61" mass="7146">MKRMELPDFKNVVWKKTFMDGYRIFHYVDKGFISVSGCGWRSSLNFGMCDSSSNTEINDRI</sequence>
<dbReference type="AlphaFoldDB" id="A0A081N2Z8"/>